<keyword evidence="4 5" id="KW-0472">Membrane</keyword>
<dbReference type="InterPro" id="IPR001129">
    <property type="entry name" value="Membr-assoc_MAPEG"/>
</dbReference>
<comment type="subcellular location">
    <subcellularLocation>
        <location evidence="1">Membrane</location>
    </subcellularLocation>
</comment>
<keyword evidence="2 5" id="KW-0812">Transmembrane</keyword>
<reference evidence="6" key="1">
    <citation type="submission" date="2022-10" db="EMBL/GenBank/DDBJ databases">
        <title>Chitiniphilus purpureus sp. nov., a novel chitin-degrading bacterium isolated from crawfish pond sediment.</title>
        <authorList>
            <person name="Li K."/>
        </authorList>
    </citation>
    <scope>NUCLEOTIDE SEQUENCE</scope>
    <source>
        <strain evidence="6">CD1</strain>
    </source>
</reference>
<feature type="transmembrane region" description="Helical" evidence="5">
    <location>
        <begin position="6"/>
        <end position="25"/>
    </location>
</feature>
<gene>
    <name evidence="6" type="ORF">N8I74_16265</name>
</gene>
<evidence type="ECO:0000256" key="5">
    <source>
        <dbReference type="SAM" id="Phobius"/>
    </source>
</evidence>
<dbReference type="InterPro" id="IPR023352">
    <property type="entry name" value="MAPEG-like_dom_sf"/>
</dbReference>
<dbReference type="SUPFAM" id="SSF161084">
    <property type="entry name" value="MAPEG domain-like"/>
    <property type="match status" value="1"/>
</dbReference>
<evidence type="ECO:0000313" key="6">
    <source>
        <dbReference type="EMBL" id="UXY14853.1"/>
    </source>
</evidence>
<organism evidence="6 7">
    <name type="scientific">Chitiniphilus purpureus</name>
    <dbReference type="NCBI Taxonomy" id="2981137"/>
    <lineage>
        <taxon>Bacteria</taxon>
        <taxon>Pseudomonadati</taxon>
        <taxon>Pseudomonadota</taxon>
        <taxon>Betaproteobacteria</taxon>
        <taxon>Neisseriales</taxon>
        <taxon>Chitinibacteraceae</taxon>
        <taxon>Chitiniphilus</taxon>
    </lineage>
</organism>
<evidence type="ECO:0000256" key="1">
    <source>
        <dbReference type="ARBA" id="ARBA00004370"/>
    </source>
</evidence>
<accession>A0ABY6DKU8</accession>
<evidence type="ECO:0000256" key="2">
    <source>
        <dbReference type="ARBA" id="ARBA00022692"/>
    </source>
</evidence>
<dbReference type="RefSeq" id="WP_263124176.1">
    <property type="nucleotide sequence ID" value="NZ_CP106753.1"/>
</dbReference>
<evidence type="ECO:0000256" key="3">
    <source>
        <dbReference type="ARBA" id="ARBA00022989"/>
    </source>
</evidence>
<dbReference type="Proteomes" id="UP001061302">
    <property type="component" value="Chromosome"/>
</dbReference>
<proteinExistence type="predicted"/>
<dbReference type="Pfam" id="PF01124">
    <property type="entry name" value="MAPEG"/>
    <property type="match status" value="1"/>
</dbReference>
<keyword evidence="7" id="KW-1185">Reference proteome</keyword>
<evidence type="ECO:0000256" key="4">
    <source>
        <dbReference type="ARBA" id="ARBA00023136"/>
    </source>
</evidence>
<evidence type="ECO:0000313" key="7">
    <source>
        <dbReference type="Proteomes" id="UP001061302"/>
    </source>
</evidence>
<sequence>MSPTAFVVAAYIAWTLMLIIAIEAVRTLAVLRQGRAANTFLPDGTDISPFAHRLSRAHANCYESFPLVVGPLLLALAIDHPSLTDPLAPWLLAARIGQSCVHLASISLPAVQLRFALFAVQLGLVAWMLARLIPGGFAS</sequence>
<keyword evidence="3 5" id="KW-1133">Transmembrane helix</keyword>
<feature type="transmembrane region" description="Helical" evidence="5">
    <location>
        <begin position="115"/>
        <end position="133"/>
    </location>
</feature>
<name>A0ABY6DKU8_9NEIS</name>
<protein>
    <submittedName>
        <fullName evidence="6">MAPEG family protein</fullName>
    </submittedName>
</protein>
<dbReference type="Gene3D" id="1.20.120.550">
    <property type="entry name" value="Membrane associated eicosanoid/glutathione metabolism-like domain"/>
    <property type="match status" value="1"/>
</dbReference>
<dbReference type="EMBL" id="CP106753">
    <property type="protein sequence ID" value="UXY14853.1"/>
    <property type="molecule type" value="Genomic_DNA"/>
</dbReference>